<dbReference type="CDD" id="cd00165">
    <property type="entry name" value="S4"/>
    <property type="match status" value="1"/>
</dbReference>
<evidence type="ECO:0000256" key="7">
    <source>
        <dbReference type="PROSITE-ProRule" id="PRU00182"/>
    </source>
</evidence>
<dbReference type="KEGG" id="tcx:Tcr_1370"/>
<dbReference type="SMART" id="SM00363">
    <property type="entry name" value="S4"/>
    <property type="match status" value="1"/>
</dbReference>
<dbReference type="InterPro" id="IPR020103">
    <property type="entry name" value="PsdUridine_synth_cat_dom_sf"/>
</dbReference>
<evidence type="ECO:0000256" key="4">
    <source>
        <dbReference type="ARBA" id="ARBA00036882"/>
    </source>
</evidence>
<dbReference type="GO" id="GO:0003723">
    <property type="term" value="F:RNA binding"/>
    <property type="evidence" value="ECO:0007669"/>
    <property type="project" value="UniProtKB-KW"/>
</dbReference>
<keyword evidence="2 7" id="KW-0694">RNA-binding</keyword>
<sequence length="352" mass="40060">MSSQRLEARIPTDKMGHRLDAVLAELFSDYSRNRIQDWIRAGLVTLDGVEHKKPNFKVFGDESVVLLAEIEDEVSYQAQDIPIEVVYEDEDILVLNKPAGLVVHPGAGNPDGTLLNALLFHYETIREVPRAGIVHRLDKETSGLMVVAKNVPAQTHLVEQLQQHDVERVYDAIVVGKMISGGTISKPIGRHPTDRKRMAVLTVGGKPATSHYRVLERFREHTHVRVKLETGRTHQIRVHMAYLGFPLVGDPVYAGRLRIPQQMMPEFADYLRGFKRQALHAGQLSLTHPRTGKTMKWKVSMPDDMLELIDILRDDMEDFQAMKYGDRMSYDEYDYDNGVEVEWVTDADIPQE</sequence>
<dbReference type="Pfam" id="PF00849">
    <property type="entry name" value="PseudoU_synth_2"/>
    <property type="match status" value="1"/>
</dbReference>
<dbReference type="HOGENOM" id="CLU_016902_4_0_6"/>
<dbReference type="SUPFAM" id="SSF55120">
    <property type="entry name" value="Pseudouridine synthase"/>
    <property type="match status" value="1"/>
</dbReference>
<dbReference type="AlphaFoldDB" id="Q31FV8"/>
<gene>
    <name evidence="10" type="ordered locus">Tcr_1370</name>
</gene>
<name>Q31FV8_HYDCU</name>
<evidence type="ECO:0000256" key="2">
    <source>
        <dbReference type="ARBA" id="ARBA00022884"/>
    </source>
</evidence>
<comment type="function">
    <text evidence="5">Responsible for synthesis of pseudouridine from uracil at positions 1911, 1915 and 1917 in 23S ribosomal RNA.</text>
</comment>
<dbReference type="InterPro" id="IPR036986">
    <property type="entry name" value="S4_RNA-bd_sf"/>
</dbReference>
<evidence type="ECO:0000259" key="9">
    <source>
        <dbReference type="SMART" id="SM00363"/>
    </source>
</evidence>
<dbReference type="InterPro" id="IPR006145">
    <property type="entry name" value="PsdUridine_synth_RsuA/RluA"/>
</dbReference>
<dbReference type="EMBL" id="CP000109">
    <property type="protein sequence ID" value="ABB41965.1"/>
    <property type="molecule type" value="Genomic_DNA"/>
</dbReference>
<evidence type="ECO:0000256" key="6">
    <source>
        <dbReference type="PIRSR" id="PIRSR606225-1"/>
    </source>
</evidence>
<dbReference type="PANTHER" id="PTHR21600">
    <property type="entry name" value="MITOCHONDRIAL RNA PSEUDOURIDINE SYNTHASE"/>
    <property type="match status" value="1"/>
</dbReference>
<dbReference type="CDD" id="cd02869">
    <property type="entry name" value="PseudoU_synth_RluA_like"/>
    <property type="match status" value="1"/>
</dbReference>
<dbReference type="EC" id="5.4.99.-" evidence="8"/>
<dbReference type="InterPro" id="IPR002942">
    <property type="entry name" value="S4_RNA-bd"/>
</dbReference>
<dbReference type="Pfam" id="PF01479">
    <property type="entry name" value="S4"/>
    <property type="match status" value="1"/>
</dbReference>
<dbReference type="eggNOG" id="COG0564">
    <property type="taxonomic scope" value="Bacteria"/>
</dbReference>
<dbReference type="FunFam" id="3.30.2350.10:FF:000006">
    <property type="entry name" value="Pseudouridine synthase"/>
    <property type="match status" value="1"/>
</dbReference>
<dbReference type="STRING" id="317025.Tcr_1370"/>
<keyword evidence="3 8" id="KW-0413">Isomerase</keyword>
<comment type="catalytic activity">
    <reaction evidence="8">
        <text>a uridine in RNA = a pseudouridine in RNA</text>
        <dbReference type="Rhea" id="RHEA:48348"/>
        <dbReference type="Rhea" id="RHEA-COMP:12068"/>
        <dbReference type="Rhea" id="RHEA-COMP:12069"/>
        <dbReference type="ChEBI" id="CHEBI:65314"/>
        <dbReference type="ChEBI" id="CHEBI:65315"/>
    </reaction>
</comment>
<dbReference type="OrthoDB" id="9807829at2"/>
<comment type="catalytic activity">
    <reaction evidence="4">
        <text>uridine(1911/1915/1917) in 23S rRNA = pseudouridine(1911/1915/1917) in 23S rRNA</text>
        <dbReference type="Rhea" id="RHEA:42524"/>
        <dbReference type="Rhea" id="RHEA-COMP:10097"/>
        <dbReference type="Rhea" id="RHEA-COMP:10098"/>
        <dbReference type="ChEBI" id="CHEBI:65314"/>
        <dbReference type="ChEBI" id="CHEBI:65315"/>
        <dbReference type="EC" id="5.4.99.23"/>
    </reaction>
</comment>
<comment type="similarity">
    <text evidence="1 8">Belongs to the pseudouridine synthase RluA family.</text>
</comment>
<dbReference type="PANTHER" id="PTHR21600:SF44">
    <property type="entry name" value="RIBOSOMAL LARGE SUBUNIT PSEUDOURIDINE SYNTHASE D"/>
    <property type="match status" value="1"/>
</dbReference>
<dbReference type="InterPro" id="IPR006224">
    <property type="entry name" value="PsdUridine_synth_RluA-like_CS"/>
</dbReference>
<proteinExistence type="inferred from homology"/>
<dbReference type="PROSITE" id="PS50889">
    <property type="entry name" value="S4"/>
    <property type="match status" value="1"/>
</dbReference>
<evidence type="ECO:0000313" key="10">
    <source>
        <dbReference type="EMBL" id="ABB41965.1"/>
    </source>
</evidence>
<dbReference type="GO" id="GO:0000455">
    <property type="term" value="P:enzyme-directed rRNA pseudouridine synthesis"/>
    <property type="evidence" value="ECO:0007669"/>
    <property type="project" value="TreeGrafter"/>
</dbReference>
<feature type="active site" evidence="6">
    <location>
        <position position="138"/>
    </location>
</feature>
<reference evidence="10" key="1">
    <citation type="submission" date="2006-07" db="EMBL/GenBank/DDBJ databases">
        <title>Complete sequence of Thiomicrospira crunogena XCL-2.</title>
        <authorList>
            <consortium name="US DOE Joint Genome Institute"/>
            <person name="Copeland A."/>
            <person name="Lucas S."/>
            <person name="Lapidus A."/>
            <person name="Barry K."/>
            <person name="Detter J.C."/>
            <person name="Glavina del Rio T."/>
            <person name="Hammon N."/>
            <person name="Israni S."/>
            <person name="Dalin E."/>
            <person name="Tice H."/>
            <person name="Pitluck S."/>
            <person name="Chain P."/>
            <person name="Malfatti S."/>
            <person name="Shin M."/>
            <person name="Vergez L."/>
            <person name="Schmutz J."/>
            <person name="Larimer F."/>
            <person name="Land M."/>
            <person name="Hauser L."/>
            <person name="Kyrpides N."/>
            <person name="Lykidis A."/>
            <person name="Scott K.M."/>
            <person name="Sievert S."/>
            <person name="Kerfeld C."/>
            <person name="Freyermuth S."/>
            <person name="Dobrinski K."/>
            <person name="Boller A."/>
            <person name="Fitzpatrick K."/>
            <person name="Thoma P."/>
            <person name="Moore J."/>
            <person name="Richardson P."/>
        </authorList>
    </citation>
    <scope>NUCLEOTIDE SEQUENCE</scope>
    <source>
        <strain evidence="10">XCL-2</strain>
    </source>
</reference>
<dbReference type="NCBIfam" id="NF008385">
    <property type="entry name" value="PRK11180.1"/>
    <property type="match status" value="1"/>
</dbReference>
<feature type="domain" description="RNA-binding S4" evidence="9">
    <location>
        <begin position="17"/>
        <end position="79"/>
    </location>
</feature>
<dbReference type="InterPro" id="IPR006225">
    <property type="entry name" value="PsdUridine_synth_RluC/D"/>
</dbReference>
<dbReference type="InterPro" id="IPR050188">
    <property type="entry name" value="RluA_PseudoU_synthase"/>
</dbReference>
<evidence type="ECO:0000256" key="8">
    <source>
        <dbReference type="RuleBase" id="RU362028"/>
    </source>
</evidence>
<dbReference type="Gene3D" id="3.30.2350.10">
    <property type="entry name" value="Pseudouridine synthase"/>
    <property type="match status" value="1"/>
</dbReference>
<evidence type="ECO:0000256" key="5">
    <source>
        <dbReference type="ARBA" id="ARBA00056072"/>
    </source>
</evidence>
<dbReference type="NCBIfam" id="TIGR00005">
    <property type="entry name" value="rluA_subfam"/>
    <property type="match status" value="1"/>
</dbReference>
<protein>
    <recommendedName>
        <fullName evidence="8">Pseudouridine synthase</fullName>
        <ecNumber evidence="8">5.4.99.-</ecNumber>
    </recommendedName>
</protein>
<organism evidence="10">
    <name type="scientific">Hydrogenovibrio crunogenus (strain DSM 25203 / XCL-2)</name>
    <name type="common">Thiomicrospira crunogena</name>
    <dbReference type="NCBI Taxonomy" id="317025"/>
    <lineage>
        <taxon>Bacteria</taxon>
        <taxon>Pseudomonadati</taxon>
        <taxon>Pseudomonadota</taxon>
        <taxon>Gammaproteobacteria</taxon>
        <taxon>Thiotrichales</taxon>
        <taxon>Piscirickettsiaceae</taxon>
        <taxon>Hydrogenovibrio</taxon>
    </lineage>
</organism>
<accession>Q31FV8</accession>
<dbReference type="SUPFAM" id="SSF55174">
    <property type="entry name" value="Alpha-L RNA-binding motif"/>
    <property type="match status" value="1"/>
</dbReference>
<dbReference type="Gene3D" id="3.10.290.10">
    <property type="entry name" value="RNA-binding S4 domain"/>
    <property type="match status" value="1"/>
</dbReference>
<evidence type="ECO:0000256" key="3">
    <source>
        <dbReference type="ARBA" id="ARBA00023235"/>
    </source>
</evidence>
<dbReference type="PROSITE" id="PS01129">
    <property type="entry name" value="PSI_RLU"/>
    <property type="match status" value="1"/>
</dbReference>
<dbReference type="GO" id="GO:0160140">
    <property type="term" value="F:23S rRNA pseudouridine(1911/1915/1917) synthase activity"/>
    <property type="evidence" value="ECO:0007669"/>
    <property type="project" value="UniProtKB-EC"/>
</dbReference>
<evidence type="ECO:0000256" key="1">
    <source>
        <dbReference type="ARBA" id="ARBA00010876"/>
    </source>
</evidence>